<protein>
    <submittedName>
        <fullName evidence="2">Acetyltransferase</fullName>
        <ecNumber evidence="2">2.3.1.-</ecNumber>
    </submittedName>
</protein>
<keyword evidence="2" id="KW-0808">Transferase</keyword>
<dbReference type="Gene3D" id="3.40.630.30">
    <property type="match status" value="1"/>
</dbReference>
<proteinExistence type="predicted"/>
<evidence type="ECO:0000259" key="1">
    <source>
        <dbReference type="PROSITE" id="PS51186"/>
    </source>
</evidence>
<dbReference type="EMBL" id="VSSQ01070870">
    <property type="protein sequence ID" value="MPN22594.1"/>
    <property type="molecule type" value="Genomic_DNA"/>
</dbReference>
<dbReference type="Pfam" id="PF00583">
    <property type="entry name" value="Acetyltransf_1"/>
    <property type="match status" value="1"/>
</dbReference>
<dbReference type="SUPFAM" id="SSF55729">
    <property type="entry name" value="Acyl-CoA N-acyltransferases (Nat)"/>
    <property type="match status" value="1"/>
</dbReference>
<reference evidence="2" key="1">
    <citation type="submission" date="2019-08" db="EMBL/GenBank/DDBJ databases">
        <authorList>
            <person name="Kucharzyk K."/>
            <person name="Murdoch R.W."/>
            <person name="Higgins S."/>
            <person name="Loffler F."/>
        </authorList>
    </citation>
    <scope>NUCLEOTIDE SEQUENCE</scope>
</reference>
<sequence>MNYEITDVIKEQDQRCIYEGLLEYNLERLEDKSPKDLGVYARDAVGNIFAGLTGTTHGNWLMIKFLWVSESLRGRKIGSEILMQAEQTAKERGCKYVFLDTFRFQAPSFYKKHGYLEAFVLEEYPLTGKRYYLTKSL</sequence>
<dbReference type="InterPro" id="IPR000182">
    <property type="entry name" value="GNAT_dom"/>
</dbReference>
<dbReference type="EC" id="2.3.1.-" evidence="2"/>
<dbReference type="AlphaFoldDB" id="A0A645GF34"/>
<keyword evidence="2" id="KW-0012">Acyltransferase</keyword>
<dbReference type="PROSITE" id="PS51186">
    <property type="entry name" value="GNAT"/>
    <property type="match status" value="1"/>
</dbReference>
<feature type="domain" description="N-acetyltransferase" evidence="1">
    <location>
        <begin position="1"/>
        <end position="137"/>
    </location>
</feature>
<evidence type="ECO:0000313" key="2">
    <source>
        <dbReference type="EMBL" id="MPN22594.1"/>
    </source>
</evidence>
<dbReference type="CDD" id="cd04301">
    <property type="entry name" value="NAT_SF"/>
    <property type="match status" value="1"/>
</dbReference>
<name>A0A645GF34_9ZZZZ</name>
<dbReference type="GO" id="GO:0016747">
    <property type="term" value="F:acyltransferase activity, transferring groups other than amino-acyl groups"/>
    <property type="evidence" value="ECO:0007669"/>
    <property type="project" value="InterPro"/>
</dbReference>
<accession>A0A645GF34</accession>
<gene>
    <name evidence="2" type="ORF">SDC9_169977</name>
</gene>
<comment type="caution">
    <text evidence="2">The sequence shown here is derived from an EMBL/GenBank/DDBJ whole genome shotgun (WGS) entry which is preliminary data.</text>
</comment>
<dbReference type="InterPro" id="IPR016181">
    <property type="entry name" value="Acyl_CoA_acyltransferase"/>
</dbReference>
<organism evidence="2">
    <name type="scientific">bioreactor metagenome</name>
    <dbReference type="NCBI Taxonomy" id="1076179"/>
    <lineage>
        <taxon>unclassified sequences</taxon>
        <taxon>metagenomes</taxon>
        <taxon>ecological metagenomes</taxon>
    </lineage>
</organism>